<dbReference type="AlphaFoldDB" id="A0A9P4G9U5"/>
<keyword evidence="1" id="KW-0472">Membrane</keyword>
<dbReference type="RefSeq" id="XP_040784074.1">
    <property type="nucleotide sequence ID" value="XM_040937208.1"/>
</dbReference>
<keyword evidence="1" id="KW-0812">Transmembrane</keyword>
<keyword evidence="1" id="KW-1133">Transmembrane helix</keyword>
<protein>
    <submittedName>
        <fullName evidence="3">Uncharacterized protein</fullName>
    </submittedName>
</protein>
<sequence>MLLLDWGKWLLGAIASWESLDLATLPLGGHPLGRHLPPHGAIERVKITSFVLQAPLVVPTVTVTQTKTVGIIATPVVHTPATYPAIPRAAFDAYRYRSSTNGFEASPSSALVQQLSWAQWLLEEKITPLHLILAFLCTPIPFFFGLFVNRVMIRFAHQMIAYHDDQKETRRIDRLTLSAGFFIGKCLFPETFGYGPPEEPLSLRRMWEAVWAELLRPLLLGSGTGFLRMSVAMKDRLGPGLVSSGKLVLRGLGWCTDRLPGRLEAVFRANGCIRIMVIRGIIGLALRFFDWLILSVWSATREVRFERSYKAYLDSHGYDFNIERQRAYYVARTEPIDDSAQRILDYDDIVKRYDDMQSNLEKVTQDAIVNLANKALSYRTSIIELIKIVNWNRCTIAQTINYRHNEKCGRHPTGPLAQFPYTTSQLKFLPLAQNGLHFDIMEYTTAENEIRGADIRYPSNTYLENHTKDGAVYMAYVMENNLVGFYDLFKENSYAIQRNYPGIQLPPYEPHEDPINIANLCPKPILKSELRWKEQIEDFAADGKLLQYGQDQPKKKKTVTFGTDEVRLITPRPQRQAPDPCPRG</sequence>
<accession>A0A9P4G9U5</accession>
<evidence type="ECO:0000313" key="3">
    <source>
        <dbReference type="EMBL" id="KAF1841511.1"/>
    </source>
</evidence>
<name>A0A9P4G9U5_9PLEO</name>
<feature type="chain" id="PRO_5040247549" evidence="2">
    <location>
        <begin position="20"/>
        <end position="584"/>
    </location>
</feature>
<dbReference type="GeneID" id="63854458"/>
<reference evidence="3" key="1">
    <citation type="submission" date="2020-01" db="EMBL/GenBank/DDBJ databases">
        <authorList>
            <consortium name="DOE Joint Genome Institute"/>
            <person name="Haridas S."/>
            <person name="Albert R."/>
            <person name="Binder M."/>
            <person name="Bloem J."/>
            <person name="Labutti K."/>
            <person name="Salamov A."/>
            <person name="Andreopoulos B."/>
            <person name="Baker S.E."/>
            <person name="Barry K."/>
            <person name="Bills G."/>
            <person name="Bluhm B.H."/>
            <person name="Cannon C."/>
            <person name="Castanera R."/>
            <person name="Culley D.E."/>
            <person name="Daum C."/>
            <person name="Ezra D."/>
            <person name="Gonzalez J.B."/>
            <person name="Henrissat B."/>
            <person name="Kuo A."/>
            <person name="Liang C."/>
            <person name="Lipzen A."/>
            <person name="Lutzoni F."/>
            <person name="Magnuson J."/>
            <person name="Mondo S."/>
            <person name="Nolan M."/>
            <person name="Ohm R."/>
            <person name="Pangilinan J."/>
            <person name="Park H.-J."/>
            <person name="Ramirez L."/>
            <person name="Alfaro M."/>
            <person name="Sun H."/>
            <person name="Tritt A."/>
            <person name="Yoshinaga Y."/>
            <person name="Zwiers L.-H."/>
            <person name="Turgeon B.G."/>
            <person name="Goodwin S.B."/>
            <person name="Spatafora J.W."/>
            <person name="Crous P.W."/>
            <person name="Grigoriev I.V."/>
        </authorList>
    </citation>
    <scope>NUCLEOTIDE SEQUENCE</scope>
    <source>
        <strain evidence="3">CBS 394.84</strain>
    </source>
</reference>
<organism evidence="3 4">
    <name type="scientific">Cucurbitaria berberidis CBS 394.84</name>
    <dbReference type="NCBI Taxonomy" id="1168544"/>
    <lineage>
        <taxon>Eukaryota</taxon>
        <taxon>Fungi</taxon>
        <taxon>Dikarya</taxon>
        <taxon>Ascomycota</taxon>
        <taxon>Pezizomycotina</taxon>
        <taxon>Dothideomycetes</taxon>
        <taxon>Pleosporomycetidae</taxon>
        <taxon>Pleosporales</taxon>
        <taxon>Pleosporineae</taxon>
        <taxon>Cucurbitariaceae</taxon>
        <taxon>Cucurbitaria</taxon>
    </lineage>
</organism>
<evidence type="ECO:0000313" key="4">
    <source>
        <dbReference type="Proteomes" id="UP000800039"/>
    </source>
</evidence>
<dbReference type="EMBL" id="ML976618">
    <property type="protein sequence ID" value="KAF1841511.1"/>
    <property type="molecule type" value="Genomic_DNA"/>
</dbReference>
<feature type="transmembrane region" description="Helical" evidence="1">
    <location>
        <begin position="129"/>
        <end position="149"/>
    </location>
</feature>
<feature type="transmembrane region" description="Helical" evidence="1">
    <location>
        <begin position="277"/>
        <end position="297"/>
    </location>
</feature>
<dbReference type="Proteomes" id="UP000800039">
    <property type="component" value="Unassembled WGS sequence"/>
</dbReference>
<evidence type="ECO:0000256" key="2">
    <source>
        <dbReference type="SAM" id="SignalP"/>
    </source>
</evidence>
<comment type="caution">
    <text evidence="3">The sequence shown here is derived from an EMBL/GenBank/DDBJ whole genome shotgun (WGS) entry which is preliminary data.</text>
</comment>
<evidence type="ECO:0000256" key="1">
    <source>
        <dbReference type="SAM" id="Phobius"/>
    </source>
</evidence>
<keyword evidence="2" id="KW-0732">Signal</keyword>
<proteinExistence type="predicted"/>
<keyword evidence="4" id="KW-1185">Reference proteome</keyword>
<dbReference type="OrthoDB" id="3669546at2759"/>
<feature type="signal peptide" evidence="2">
    <location>
        <begin position="1"/>
        <end position="19"/>
    </location>
</feature>
<gene>
    <name evidence="3" type="ORF">K460DRAFT_408973</name>
</gene>